<dbReference type="SUPFAM" id="SSF53300">
    <property type="entry name" value="vWA-like"/>
    <property type="match status" value="1"/>
</dbReference>
<comment type="caution">
    <text evidence="2">The sequence shown here is derived from an EMBL/GenBank/DDBJ whole genome shotgun (WGS) entry which is preliminary data.</text>
</comment>
<dbReference type="InterPro" id="IPR036465">
    <property type="entry name" value="vWFA_dom_sf"/>
</dbReference>
<dbReference type="Pfam" id="PF10138">
    <property type="entry name" value="vWA-TerF-like"/>
    <property type="match status" value="1"/>
</dbReference>
<evidence type="ECO:0000259" key="1">
    <source>
        <dbReference type="PROSITE" id="PS50234"/>
    </source>
</evidence>
<dbReference type="PANTHER" id="PTHR32097:SF3">
    <property type="entry name" value="TELLURITE RESISTANCE PROTEIN"/>
    <property type="match status" value="1"/>
</dbReference>
<dbReference type="InterPro" id="IPR051324">
    <property type="entry name" value="Stress/Tellurium_Resist"/>
</dbReference>
<dbReference type="InterPro" id="IPR003325">
    <property type="entry name" value="TerD"/>
</dbReference>
<gene>
    <name evidence="2" type="ORF">GO986_12455</name>
</gene>
<dbReference type="EMBL" id="WQLB01000016">
    <property type="protein sequence ID" value="MVN87578.1"/>
    <property type="molecule type" value="Genomic_DNA"/>
</dbReference>
<dbReference type="InterPro" id="IPR019303">
    <property type="entry name" value="vWA_TerF_C"/>
</dbReference>
<protein>
    <submittedName>
        <fullName evidence="2">Tellurium resistance protein</fullName>
    </submittedName>
</protein>
<dbReference type="CDD" id="cd00198">
    <property type="entry name" value="vWFA"/>
    <property type="match status" value="1"/>
</dbReference>
<dbReference type="SMART" id="SM00327">
    <property type="entry name" value="VWA"/>
    <property type="match status" value="1"/>
</dbReference>
<name>A0A7C9LLL4_9DEIO</name>
<dbReference type="PROSITE" id="PS50234">
    <property type="entry name" value="VWFA"/>
    <property type="match status" value="1"/>
</dbReference>
<accession>A0A7C9LLL4</accession>
<dbReference type="CDD" id="cd06974">
    <property type="entry name" value="TerD_like"/>
    <property type="match status" value="1"/>
</dbReference>
<dbReference type="AlphaFoldDB" id="A0A7C9LLL4"/>
<dbReference type="RefSeq" id="WP_157459633.1">
    <property type="nucleotide sequence ID" value="NZ_WQLB01000016.1"/>
</dbReference>
<dbReference type="PANTHER" id="PTHR32097">
    <property type="entry name" value="CAMP-BINDING PROTEIN 1-RELATED"/>
    <property type="match status" value="1"/>
</dbReference>
<dbReference type="Pfam" id="PF02342">
    <property type="entry name" value="TerD"/>
    <property type="match status" value="1"/>
</dbReference>
<dbReference type="Proteomes" id="UP000483286">
    <property type="component" value="Unassembled WGS sequence"/>
</dbReference>
<evidence type="ECO:0000313" key="3">
    <source>
        <dbReference type="Proteomes" id="UP000483286"/>
    </source>
</evidence>
<dbReference type="Gene3D" id="3.40.50.410">
    <property type="entry name" value="von Willebrand factor, type A domain"/>
    <property type="match status" value="1"/>
</dbReference>
<feature type="domain" description="VWFA" evidence="1">
    <location>
        <begin position="219"/>
        <end position="395"/>
    </location>
</feature>
<organism evidence="2 3">
    <name type="scientific">Deinococcus arboris</name>
    <dbReference type="NCBI Taxonomy" id="2682977"/>
    <lineage>
        <taxon>Bacteria</taxon>
        <taxon>Thermotogati</taxon>
        <taxon>Deinococcota</taxon>
        <taxon>Deinococci</taxon>
        <taxon>Deinococcales</taxon>
        <taxon>Deinococcaceae</taxon>
        <taxon>Deinococcus</taxon>
    </lineage>
</organism>
<dbReference type="InterPro" id="IPR002035">
    <property type="entry name" value="VWF_A"/>
</dbReference>
<sequence>MTTLVAGQRLPLAQLGLDGAFPLTVTCDLPDTDFTLFGLLDGQLKDDRWMVFYNQPQSPDGALKQLSSQQFTLDLKGLGPNIDEVYLTATHATLPLSAASTLSVDLGGHAFDARPALKDEKAVMLVRFYRKDGAWRLATVAQGFNGGLGDLVQHFGGEVAEETAPAPPVPVTSAPVSLVKQRQQVLLAKAEQTQPGLVSLIKAASVSLAKRGLDEARYRVKLVLDISASMQEEYRSGSVQALANRALALAARLDDDGEVEVYLFGIKAHRKGSLSLDNAQDFVANMRVRLEGGTHYGPVMKLIQEDVQKEGGELPTLVLLITDGGTSNPNNVVKLMRDLSRKPIFWKFMGIEEGRVNFDFLEKLDDLTGRAVDNADFFKVRAPVRVPDAELFDLLVHELDSWQLGAQRAGILPSRR</sequence>
<reference evidence="2 3" key="1">
    <citation type="submission" date="2019-12" db="EMBL/GenBank/DDBJ databases">
        <title>Deinococcus sp. HMF7620 Genome sequencing and assembly.</title>
        <authorList>
            <person name="Kang H."/>
            <person name="Kim H."/>
            <person name="Joh K."/>
        </authorList>
    </citation>
    <scope>NUCLEOTIDE SEQUENCE [LARGE SCALE GENOMIC DNA]</scope>
    <source>
        <strain evidence="2 3">HMF7620</strain>
    </source>
</reference>
<proteinExistence type="predicted"/>
<keyword evidence="3" id="KW-1185">Reference proteome</keyword>
<dbReference type="Gene3D" id="2.60.60.30">
    <property type="entry name" value="sav2460 like domains"/>
    <property type="match status" value="1"/>
</dbReference>
<evidence type="ECO:0000313" key="2">
    <source>
        <dbReference type="EMBL" id="MVN87578.1"/>
    </source>
</evidence>